<dbReference type="EMBL" id="AMZH03015411">
    <property type="protein sequence ID" value="RRT46089.1"/>
    <property type="molecule type" value="Genomic_DNA"/>
</dbReference>
<name>A0A426Y2U5_ENSVE</name>
<dbReference type="PANTHER" id="PTHR13343">
    <property type="entry name" value="CREG1 PROTEIN"/>
    <property type="match status" value="1"/>
</dbReference>
<comment type="caution">
    <text evidence="2">The sequence shown here is derived from an EMBL/GenBank/DDBJ whole genome shotgun (WGS) entry which is preliminary data.</text>
</comment>
<evidence type="ECO:0000313" key="3">
    <source>
        <dbReference type="Proteomes" id="UP000287651"/>
    </source>
</evidence>
<proteinExistence type="predicted"/>
<dbReference type="AlphaFoldDB" id="A0A426Y2U5"/>
<organism evidence="2 3">
    <name type="scientific">Ensete ventricosum</name>
    <name type="common">Abyssinian banana</name>
    <name type="synonym">Musa ensete</name>
    <dbReference type="NCBI Taxonomy" id="4639"/>
    <lineage>
        <taxon>Eukaryota</taxon>
        <taxon>Viridiplantae</taxon>
        <taxon>Streptophyta</taxon>
        <taxon>Embryophyta</taxon>
        <taxon>Tracheophyta</taxon>
        <taxon>Spermatophyta</taxon>
        <taxon>Magnoliopsida</taxon>
        <taxon>Liliopsida</taxon>
        <taxon>Zingiberales</taxon>
        <taxon>Musaceae</taxon>
        <taxon>Ensete</taxon>
    </lineage>
</organism>
<reference evidence="2 3" key="1">
    <citation type="journal article" date="2014" name="Agronomy (Basel)">
        <title>A Draft Genome Sequence for Ensete ventricosum, the Drought-Tolerant Tree Against Hunger.</title>
        <authorList>
            <person name="Harrison J."/>
            <person name="Moore K.A."/>
            <person name="Paszkiewicz K."/>
            <person name="Jones T."/>
            <person name="Grant M."/>
            <person name="Ambacheew D."/>
            <person name="Muzemil S."/>
            <person name="Studholme D.J."/>
        </authorList>
    </citation>
    <scope>NUCLEOTIDE SEQUENCE [LARGE SCALE GENOMIC DNA]</scope>
</reference>
<dbReference type="PANTHER" id="PTHR13343:SF28">
    <property type="entry name" value="PENTATRICOPEPTIDE REPEAT (PPR) SUPERFAMILY PROTEIN"/>
    <property type="match status" value="1"/>
</dbReference>
<evidence type="ECO:0000313" key="2">
    <source>
        <dbReference type="EMBL" id="RRT46089.1"/>
    </source>
</evidence>
<sequence>MLARTNVDGCFGSCPSYPLSARVRAAQGDADSPTSNSRRRYHPSEEIEDLVPPVDGEEKRLTDAETARTIVEQVIIGLDNIEMLSEMEVLGPSDLDIEVEEISSDVDDVNDEYEEVQRQDNMLSKCQSLVKCSHFASIFLKSYWIYSHSVALQFEVKIQDFREARPDVLAHSATNIISRLKSGGEKVSQALKMLCMRQKGIHVEVLW</sequence>
<protein>
    <submittedName>
        <fullName evidence="2">Uncharacterized protein</fullName>
    </submittedName>
</protein>
<dbReference type="Proteomes" id="UP000287651">
    <property type="component" value="Unassembled WGS sequence"/>
</dbReference>
<evidence type="ECO:0000256" key="1">
    <source>
        <dbReference type="SAM" id="MobiDB-lite"/>
    </source>
</evidence>
<accession>A0A426Y2U5</accession>
<gene>
    <name evidence="2" type="ORF">B296_00021812</name>
</gene>
<feature type="region of interest" description="Disordered" evidence="1">
    <location>
        <begin position="25"/>
        <end position="46"/>
    </location>
</feature>